<gene>
    <name evidence="3" type="ORF">H7I41_10865</name>
</gene>
<dbReference type="InterPro" id="IPR020904">
    <property type="entry name" value="Sc_DH/Rdtase_CS"/>
</dbReference>
<dbReference type="PROSITE" id="PS00061">
    <property type="entry name" value="ADH_SHORT"/>
    <property type="match status" value="1"/>
</dbReference>
<dbReference type="EMBL" id="JACKSJ010000085">
    <property type="protein sequence ID" value="MCV7170415.1"/>
    <property type="molecule type" value="Genomic_DNA"/>
</dbReference>
<dbReference type="Pfam" id="PF00106">
    <property type="entry name" value="adh_short"/>
    <property type="match status" value="1"/>
</dbReference>
<dbReference type="CDD" id="cd05233">
    <property type="entry name" value="SDR_c"/>
    <property type="match status" value="1"/>
</dbReference>
<comment type="similarity">
    <text evidence="1">Belongs to the short-chain dehydrogenases/reductases (SDR) family.</text>
</comment>
<reference evidence="3" key="2">
    <citation type="journal article" date="2022" name="BMC Genomics">
        <title>Comparative genome analysis of mycobacteria focusing on tRNA and non-coding RNA.</title>
        <authorList>
            <person name="Behra P.R.K."/>
            <person name="Pettersson B.M.F."/>
            <person name="Ramesh M."/>
            <person name="Das S."/>
            <person name="Dasgupta S."/>
            <person name="Kirsebom L.A."/>
        </authorList>
    </citation>
    <scope>NUCLEOTIDE SEQUENCE</scope>
    <source>
        <strain evidence="3">DSM 44615</strain>
    </source>
</reference>
<dbReference type="PANTHER" id="PTHR43669:SF8">
    <property type="entry name" value="SHORT-CHAIN TYPE DEHYDROGENASE_REDUCTASE-RELATED"/>
    <property type="match status" value="1"/>
</dbReference>
<dbReference type="AlphaFoldDB" id="A0A9X3BMW6"/>
<evidence type="ECO:0000313" key="4">
    <source>
        <dbReference type="Proteomes" id="UP001140293"/>
    </source>
</evidence>
<dbReference type="PRINTS" id="PR00081">
    <property type="entry name" value="GDHRDH"/>
</dbReference>
<evidence type="ECO:0000256" key="1">
    <source>
        <dbReference type="ARBA" id="ARBA00006484"/>
    </source>
</evidence>
<sequence>MKAGSKPLALVTGAGGGIGTGVSLMLRDRGYDVIAVDVAQDSADRAANALGEGALAVASDASDCAQVEALADRIRGEWADRLEVIVLNAGLIVPENVIDSAPAVLRTQLDVMLTAPIQHIAAAASVMAERGRGKILATVSMGGVLALPGSAAYSAAKGGLRAFLAATSAELKGSGVSVSGIYPSGVDTAMLRHEARNGGSVLNFVGKTFTVDDVVSAYARALDSDRLEIFLSTTDAIAPRLLGFSPQLANRLLPVMEWLGRRGHRAYLRRLDESVA</sequence>
<dbReference type="GO" id="GO:0016491">
    <property type="term" value="F:oxidoreductase activity"/>
    <property type="evidence" value="ECO:0007669"/>
    <property type="project" value="UniProtKB-KW"/>
</dbReference>
<name>A0A9X3BMW6_9MYCO</name>
<evidence type="ECO:0000313" key="3">
    <source>
        <dbReference type="EMBL" id="MCV7170415.1"/>
    </source>
</evidence>
<dbReference type="SUPFAM" id="SSF51735">
    <property type="entry name" value="NAD(P)-binding Rossmann-fold domains"/>
    <property type="match status" value="1"/>
</dbReference>
<dbReference type="PANTHER" id="PTHR43669">
    <property type="entry name" value="5-KETO-D-GLUCONATE 5-REDUCTASE"/>
    <property type="match status" value="1"/>
</dbReference>
<dbReference type="Proteomes" id="UP001140293">
    <property type="component" value="Unassembled WGS sequence"/>
</dbReference>
<evidence type="ECO:0000256" key="2">
    <source>
        <dbReference type="ARBA" id="ARBA00023002"/>
    </source>
</evidence>
<reference evidence="3" key="1">
    <citation type="submission" date="2020-07" db="EMBL/GenBank/DDBJ databases">
        <authorList>
            <person name="Pettersson B.M.F."/>
            <person name="Behra P.R.K."/>
            <person name="Ramesh M."/>
            <person name="Das S."/>
            <person name="Dasgupta S."/>
            <person name="Kirsebom L.A."/>
        </authorList>
    </citation>
    <scope>NUCLEOTIDE SEQUENCE</scope>
    <source>
        <strain evidence="3">DSM 44615</strain>
    </source>
</reference>
<dbReference type="RefSeq" id="WP_264012603.1">
    <property type="nucleotide sequence ID" value="NZ_JACKSJ010000085.1"/>
</dbReference>
<dbReference type="Gene3D" id="3.40.50.720">
    <property type="entry name" value="NAD(P)-binding Rossmann-like Domain"/>
    <property type="match status" value="1"/>
</dbReference>
<comment type="caution">
    <text evidence="3">The sequence shown here is derived from an EMBL/GenBank/DDBJ whole genome shotgun (WGS) entry which is preliminary data.</text>
</comment>
<protein>
    <submittedName>
        <fullName evidence="3">SDR family oxidoreductase</fullName>
    </submittedName>
</protein>
<proteinExistence type="inferred from homology"/>
<dbReference type="InterPro" id="IPR002347">
    <property type="entry name" value="SDR_fam"/>
</dbReference>
<keyword evidence="2" id="KW-0560">Oxidoreductase</keyword>
<organism evidence="3 4">
    <name type="scientific">[Mycobacterium] manitobense</name>
    <dbReference type="NCBI Taxonomy" id="190147"/>
    <lineage>
        <taxon>Bacteria</taxon>
        <taxon>Bacillati</taxon>
        <taxon>Actinomycetota</taxon>
        <taxon>Actinomycetes</taxon>
        <taxon>Mycobacteriales</taxon>
        <taxon>Mycobacteriaceae</taxon>
        <taxon>Mycolicibacterium</taxon>
    </lineage>
</organism>
<dbReference type="InterPro" id="IPR036291">
    <property type="entry name" value="NAD(P)-bd_dom_sf"/>
</dbReference>
<keyword evidence="4" id="KW-1185">Reference proteome</keyword>
<accession>A0A9X3BMW6</accession>